<dbReference type="InterPro" id="IPR000195">
    <property type="entry name" value="Rab-GAP-TBC_dom"/>
</dbReference>
<feature type="region of interest" description="Disordered" evidence="3">
    <location>
        <begin position="280"/>
        <end position="303"/>
    </location>
</feature>
<keyword evidence="1" id="KW-0343">GTPase activation</keyword>
<protein>
    <submittedName>
        <fullName evidence="5">(spotted green pufferfish) hypothetical protein</fullName>
    </submittedName>
</protein>
<dbReference type="FunFam" id="1.10.10.2750:FF:000002">
    <property type="entry name" value="TBC1 domain family member 4"/>
    <property type="match status" value="1"/>
</dbReference>
<dbReference type="Pfam" id="PF00640">
    <property type="entry name" value="PID"/>
    <property type="match status" value="1"/>
</dbReference>
<evidence type="ECO:0000256" key="1">
    <source>
        <dbReference type="ARBA" id="ARBA00022468"/>
    </source>
</evidence>
<dbReference type="Pfam" id="PF00566">
    <property type="entry name" value="RabGAP-TBC"/>
    <property type="match status" value="1"/>
</dbReference>
<dbReference type="SMART" id="SM00462">
    <property type="entry name" value="PTB"/>
    <property type="match status" value="2"/>
</dbReference>
<organism evidence="5">
    <name type="scientific">Tetraodon nigroviridis</name>
    <name type="common">Spotted green pufferfish</name>
    <name type="synonym">Chelonodon nigroviridis</name>
    <dbReference type="NCBI Taxonomy" id="99883"/>
    <lineage>
        <taxon>Eukaryota</taxon>
        <taxon>Metazoa</taxon>
        <taxon>Chordata</taxon>
        <taxon>Craniata</taxon>
        <taxon>Vertebrata</taxon>
        <taxon>Euteleostomi</taxon>
        <taxon>Actinopterygii</taxon>
        <taxon>Neopterygii</taxon>
        <taxon>Teleostei</taxon>
        <taxon>Neoteleostei</taxon>
        <taxon>Acanthomorphata</taxon>
        <taxon>Eupercaria</taxon>
        <taxon>Tetraodontiformes</taxon>
        <taxon>Tetradontoidea</taxon>
        <taxon>Tetraodontidae</taxon>
        <taxon>Tetraodon</taxon>
    </lineage>
</organism>
<dbReference type="PANTHER" id="PTHR47219">
    <property type="entry name" value="RAB GTPASE-ACTIVATING PROTEIN 1-LIKE"/>
    <property type="match status" value="1"/>
</dbReference>
<dbReference type="SUPFAM" id="SSF50729">
    <property type="entry name" value="PH domain-like"/>
    <property type="match status" value="2"/>
</dbReference>
<feature type="region of interest" description="Disordered" evidence="3">
    <location>
        <begin position="540"/>
        <end position="571"/>
    </location>
</feature>
<dbReference type="InterPro" id="IPR050302">
    <property type="entry name" value="Rab_GAP_TBC_domain"/>
</dbReference>
<dbReference type="OrthoDB" id="295078at2759"/>
<evidence type="ECO:0000259" key="4">
    <source>
        <dbReference type="PROSITE" id="PS50086"/>
    </source>
</evidence>
<proteinExistence type="predicted"/>
<dbReference type="InterPro" id="IPR021785">
    <property type="entry name" value="DUF3350"/>
</dbReference>
<dbReference type="InterPro" id="IPR035969">
    <property type="entry name" value="Rab-GAP_TBC_sf"/>
</dbReference>
<dbReference type="InterPro" id="IPR011993">
    <property type="entry name" value="PH-like_dom_sf"/>
</dbReference>
<accession>Q4RWC5</accession>
<feature type="region of interest" description="Disordered" evidence="3">
    <location>
        <begin position="1126"/>
        <end position="1182"/>
    </location>
</feature>
<evidence type="ECO:0000256" key="2">
    <source>
        <dbReference type="ARBA" id="ARBA00022553"/>
    </source>
</evidence>
<dbReference type="AlphaFoldDB" id="Q4RWC5"/>
<feature type="non-terminal residue" evidence="5">
    <location>
        <position position="1182"/>
    </location>
</feature>
<comment type="caution">
    <text evidence="5">The sequence shown here is derived from an EMBL/GenBank/DDBJ whole genome shotgun (WGS) entry which is preliminary data.</text>
</comment>
<evidence type="ECO:0000256" key="3">
    <source>
        <dbReference type="SAM" id="MobiDB-lite"/>
    </source>
</evidence>
<name>Q4RWC5_TETNG</name>
<sequence length="1182" mass="132982">NSRFALTYIGWSSLDRRTTLPMLPWLVAEIRRRGEKGDCGPLVQPREVQLVLNPPFVRCVPSSSTNSSVFIFEHKAQLISRFIHNSNDLTYFAYLLRGQPDNPESQMSCHVFKACDPNQVPEVISRIRQVSKSVLKGDAKPKQEADEAFYNSQKFEVLYCGKVTVMHKKAPPTLVDDCIDKFHQHEVEQKRLRLLNEQRGSTEYAPIEFLIGGEGEKVPPPLNEQSEDLESVGVDDAAGGKSLCNRGFFPECILEDSGFEEPQEFRTRCSSLAGSLQRKPGEGVIMGPPRRRHSSAPNHVQPSNAEKNRTMLFQVGRFEVNLISPDSKTVVLEKNFKDISSCCQGIKHSDHFGFICRDQIESGSSQYVCFVFQCASESLVDEVMLTLKQAFSTAAALQSNKTEIQLCEACPMHDLHKLCERIEGLYPPRAKLAIQKYLSQLTDNEQAEIFERVQRLKPRSDQEENELVIFHLRQLCDTKQNSHVHIGEVGISVMDSLLRADSSASGSRFKLDILKNKARTSLTSSLENIFARGASRMRGRLGSMGSIGSFEKDEESPGHSPPGSPPAFAENDKEDGVQFRRRAHTFSHPPVKKRISFEGQSTSQSKAALHRQQSLNPELLPSSVSESESSFNLPSSFSAPTFLKSIYQGSLGSLSSLADSGTLKSNGEGRKRTLSSCSNDSLSGGLPPTPRRVSWRQKIFLRVASPMSKSPAAMQHPDISEVQELLPLSPRSRSSVTELSKQLLPPGEKPKRTSADYRALWKTAIHQQILLLRMEKENQRLEASRDELHIRKMKLSYQEVGQCSKDAQALWERKLTAPGRTTVKQDKKELYRALCQGVPKNRRGDVWLLLSHQHRLRHKLPQRLHAPDTPYHDLLKQLTSQQHAILVDLGVKACEIRRNLNNILPQKIILSLGKRMLMIMFPCAQAGPSPPTSTSQPSWARGNFPSTTSLKPILCWTQRYVRRSCFLCIAAGRSGRGEEHCCRWRHITCFCSTIKVGYCQGISFVAGVLLLHMREEQAFDMLKFLMYDLRIRQQYKPDMISLQIQMYQLSRLLHDYHRELYNHLEDHEISPSLYAAPWFLTLFASQFPLGFVSRVFVEYHVLQDEMLDPGAVVDENDRLDKLEIDKHTAEKAKHGPAGKTSGSETEDSVAGDECGELPFSGEQNEAHDSLLGAGEGSLPEDH</sequence>
<feature type="compositionally biased region" description="Basic residues" evidence="3">
    <location>
        <begin position="583"/>
        <end position="594"/>
    </location>
</feature>
<gene>
    <name evidence="5" type="ORF">GSTENG00027930001</name>
</gene>
<dbReference type="Pfam" id="PF11830">
    <property type="entry name" value="DUF3350"/>
    <property type="match status" value="1"/>
</dbReference>
<dbReference type="Gene3D" id="1.10.8.270">
    <property type="entry name" value="putative rabgap domain of human tbc1 domain family member 14 like domains"/>
    <property type="match status" value="1"/>
</dbReference>
<dbReference type="Gene3D" id="2.30.29.30">
    <property type="entry name" value="Pleckstrin-homology domain (PH domain)/Phosphotyrosine-binding domain (PTB)"/>
    <property type="match status" value="2"/>
</dbReference>
<dbReference type="FunFam" id="2.30.29.30:FF:000076">
    <property type="entry name" value="TBC1 domain family member 4 isoform X1"/>
    <property type="match status" value="1"/>
</dbReference>
<dbReference type="CDD" id="cd01269">
    <property type="entry name" value="PTB_TBC1D1_like"/>
    <property type="match status" value="1"/>
</dbReference>
<feature type="region of interest" description="Disordered" evidence="3">
    <location>
        <begin position="657"/>
        <end position="690"/>
    </location>
</feature>
<dbReference type="Gene3D" id="1.10.10.2750">
    <property type="match status" value="1"/>
</dbReference>
<dbReference type="PANTHER" id="PTHR47219:SF14">
    <property type="entry name" value="TBC1 DOMAIN FAMILY MEMBER 4"/>
    <property type="match status" value="1"/>
</dbReference>
<dbReference type="KEGG" id="tng:GSTEN00027930G001"/>
<keyword evidence="2" id="KW-0597">Phosphoprotein</keyword>
<reference evidence="5" key="1">
    <citation type="journal article" date="2004" name="Nature">
        <title>Genome duplication in the teleost fish Tetraodon nigroviridis reveals the early vertebrate proto-karyotype.</title>
        <authorList>
            <person name="Jaillon O."/>
            <person name="Aury J.-M."/>
            <person name="Brunet F."/>
            <person name="Petit J.-L."/>
            <person name="Stange-Thomann N."/>
            <person name="Mauceli E."/>
            <person name="Bouneau L."/>
            <person name="Fischer C."/>
            <person name="Ozouf-Costaz C."/>
            <person name="Bernot A."/>
            <person name="Nicaud S."/>
            <person name="Jaffe D."/>
            <person name="Fisher S."/>
            <person name="Lutfalla G."/>
            <person name="Dossat C."/>
            <person name="Segurens B."/>
            <person name="Dasilva C."/>
            <person name="Salanoubat M."/>
            <person name="Levy M."/>
            <person name="Boudet N."/>
            <person name="Castellano S."/>
            <person name="Anthouard V."/>
            <person name="Jubin C."/>
            <person name="Castelli V."/>
            <person name="Katinka M."/>
            <person name="Vacherie B."/>
            <person name="Biemont C."/>
            <person name="Skalli Z."/>
            <person name="Cattolico L."/>
            <person name="Poulain J."/>
            <person name="De Berardinis V."/>
            <person name="Cruaud C."/>
            <person name="Duprat S."/>
            <person name="Brottier P."/>
            <person name="Coutanceau J.-P."/>
            <person name="Gouzy J."/>
            <person name="Parra G."/>
            <person name="Lardier G."/>
            <person name="Chapple C."/>
            <person name="McKernan K.J."/>
            <person name="McEwan P."/>
            <person name="Bosak S."/>
            <person name="Kellis M."/>
            <person name="Volff J.-N."/>
            <person name="Guigo R."/>
            <person name="Zody M.C."/>
            <person name="Mesirov J."/>
            <person name="Lindblad-Toh K."/>
            <person name="Birren B."/>
            <person name="Nusbaum C."/>
            <person name="Kahn D."/>
            <person name="Robinson-Rechavi M."/>
            <person name="Laudet V."/>
            <person name="Schachter V."/>
            <person name="Quetier F."/>
            <person name="Saurin W."/>
            <person name="Scarpelli C."/>
            <person name="Wincker P."/>
            <person name="Lander E.S."/>
            <person name="Weissenbach J."/>
            <person name="Roest Crollius H."/>
        </authorList>
    </citation>
    <scope>NUCLEOTIDE SEQUENCE [LARGE SCALE GENOMIC DNA]</scope>
</reference>
<dbReference type="InterPro" id="IPR006020">
    <property type="entry name" value="PTB/PI_dom"/>
</dbReference>
<dbReference type="EMBL" id="CAAE01014990">
    <property type="protein sequence ID" value="CAG07307.1"/>
    <property type="molecule type" value="Genomic_DNA"/>
</dbReference>
<evidence type="ECO:0000313" key="5">
    <source>
        <dbReference type="EMBL" id="CAG07307.1"/>
    </source>
</evidence>
<dbReference type="Gene3D" id="1.10.472.80">
    <property type="entry name" value="Ypt/Rab-GAP domain of gyp1p, domain 3"/>
    <property type="match status" value="1"/>
</dbReference>
<dbReference type="SUPFAM" id="SSF47923">
    <property type="entry name" value="Ypt/Rab-GAP domain of gyp1p"/>
    <property type="match status" value="1"/>
</dbReference>
<feature type="region of interest" description="Disordered" evidence="3">
    <location>
        <begin position="583"/>
        <end position="613"/>
    </location>
</feature>
<feature type="region of interest" description="Disordered" evidence="3">
    <location>
        <begin position="730"/>
        <end position="752"/>
    </location>
</feature>
<dbReference type="PROSITE" id="PS50086">
    <property type="entry name" value="TBC_RABGAP"/>
    <property type="match status" value="1"/>
</dbReference>
<reference evidence="5" key="2">
    <citation type="submission" date="2004-02" db="EMBL/GenBank/DDBJ databases">
        <authorList>
            <consortium name="Genoscope"/>
            <consortium name="Whitehead Institute Centre for Genome Research"/>
        </authorList>
    </citation>
    <scope>NUCLEOTIDE SEQUENCE</scope>
</reference>
<dbReference type="GO" id="GO:0005096">
    <property type="term" value="F:GTPase activator activity"/>
    <property type="evidence" value="ECO:0007669"/>
    <property type="project" value="UniProtKB-KW"/>
</dbReference>
<dbReference type="CDD" id="cd00934">
    <property type="entry name" value="PTB"/>
    <property type="match status" value="1"/>
</dbReference>
<feature type="domain" description="Rab-GAP TBC" evidence="4">
    <location>
        <begin position="837"/>
        <end position="1103"/>
    </location>
</feature>
<feature type="compositionally biased region" description="Acidic residues" evidence="3">
    <location>
        <begin position="1144"/>
        <end position="1155"/>
    </location>
</feature>
<dbReference type="SMART" id="SM00164">
    <property type="entry name" value="TBC"/>
    <property type="match status" value="1"/>
</dbReference>